<dbReference type="InterPro" id="IPR036390">
    <property type="entry name" value="WH_DNA-bd_sf"/>
</dbReference>
<protein>
    <recommendedName>
        <fullName evidence="3">Transcription regulator PadR N-terminal domain-containing protein</fullName>
    </recommendedName>
</protein>
<name>A0A143HBE3_9BACL</name>
<accession>A0A143HBE3</accession>
<dbReference type="AlphaFoldDB" id="A0A143HBE3"/>
<dbReference type="RefSeq" id="WP_066787288.1">
    <property type="nucleotide sequence ID" value="NZ_CP014806.1"/>
</dbReference>
<dbReference type="Gene3D" id="1.10.10.10">
    <property type="entry name" value="Winged helix-like DNA-binding domain superfamily/Winged helix DNA-binding domain"/>
    <property type="match status" value="2"/>
</dbReference>
<dbReference type="SUPFAM" id="SSF46785">
    <property type="entry name" value="Winged helix' DNA-binding domain"/>
    <property type="match status" value="2"/>
</dbReference>
<evidence type="ECO:0000313" key="1">
    <source>
        <dbReference type="EMBL" id="AMW99058.1"/>
    </source>
</evidence>
<evidence type="ECO:0008006" key="3">
    <source>
        <dbReference type="Google" id="ProtNLM"/>
    </source>
</evidence>
<reference evidence="2" key="2">
    <citation type="submission" date="2016-03" db="EMBL/GenBank/DDBJ databases">
        <authorList>
            <person name="Ploux O."/>
        </authorList>
    </citation>
    <scope>NUCLEOTIDE SEQUENCE [LARGE SCALE GENOMIC DNA]</scope>
    <source>
        <strain evidence="2">PP9</strain>
    </source>
</reference>
<gene>
    <name evidence="1" type="ORF">ATY39_06055</name>
</gene>
<keyword evidence="2" id="KW-1185">Reference proteome</keyword>
<reference evidence="1 2" key="1">
    <citation type="journal article" date="2016" name="Genome Announc.">
        <title>Whole-Genome Sequence of Rummeliibacillus stabekisii Strain PP9 Isolated from Antarctic Soil.</title>
        <authorList>
            <person name="da Mota F.F."/>
            <person name="Vollu R.E."/>
            <person name="Jurelevicius D."/>
            <person name="Seldin L."/>
        </authorList>
    </citation>
    <scope>NUCLEOTIDE SEQUENCE [LARGE SCALE GENOMIC DNA]</scope>
    <source>
        <strain evidence="1 2">PP9</strain>
    </source>
</reference>
<evidence type="ECO:0000313" key="2">
    <source>
        <dbReference type="Proteomes" id="UP000076021"/>
    </source>
</evidence>
<sequence length="251" mass="29880">MKEKNFQQTVGFSVKDTLALYWLYATQTKAKYSVEIHQEFENEFPGRKVGYEYVARIAKRLEAEGALSSRQEHKKILYSITELGRKRLTRYNELYYGRFHEIVLVLDRFYYELTRNGEKPPRPSHPLPEEFRSYFSKLISVKDAVRYLALKLSQTRSSFYMAEVGQQLEDLFGWCPSNGYLYQIAWELEEKGYLIGSWPDEKRTVRNLRSTDEGASFYKTIAMNLQERITTIRKYLHYMLKFFTDLKVEQL</sequence>
<dbReference type="OrthoDB" id="2447398at2"/>
<dbReference type="EMBL" id="CP014806">
    <property type="protein sequence ID" value="AMW99058.1"/>
    <property type="molecule type" value="Genomic_DNA"/>
</dbReference>
<dbReference type="InterPro" id="IPR036388">
    <property type="entry name" value="WH-like_DNA-bd_sf"/>
</dbReference>
<proteinExistence type="predicted"/>
<organism evidence="1 2">
    <name type="scientific">Rummeliibacillus stabekisii</name>
    <dbReference type="NCBI Taxonomy" id="241244"/>
    <lineage>
        <taxon>Bacteria</taxon>
        <taxon>Bacillati</taxon>
        <taxon>Bacillota</taxon>
        <taxon>Bacilli</taxon>
        <taxon>Bacillales</taxon>
        <taxon>Caryophanaceae</taxon>
        <taxon>Rummeliibacillus</taxon>
    </lineage>
</organism>
<dbReference type="KEGG" id="rst:ATY39_06055"/>
<dbReference type="Proteomes" id="UP000076021">
    <property type="component" value="Chromosome"/>
</dbReference>